<name>A0AAV5SZK3_9BILA</name>
<evidence type="ECO:0008006" key="4">
    <source>
        <dbReference type="Google" id="ProtNLM"/>
    </source>
</evidence>
<feature type="transmembrane region" description="Helical" evidence="1">
    <location>
        <begin position="26"/>
        <end position="49"/>
    </location>
</feature>
<dbReference type="AlphaFoldDB" id="A0AAV5SZK3"/>
<dbReference type="EMBL" id="BTSX01000003">
    <property type="protein sequence ID" value="GMS87767.1"/>
    <property type="molecule type" value="Genomic_DNA"/>
</dbReference>
<evidence type="ECO:0000313" key="3">
    <source>
        <dbReference type="Proteomes" id="UP001432027"/>
    </source>
</evidence>
<dbReference type="Proteomes" id="UP001432027">
    <property type="component" value="Unassembled WGS sequence"/>
</dbReference>
<evidence type="ECO:0000313" key="2">
    <source>
        <dbReference type="EMBL" id="GMS87767.1"/>
    </source>
</evidence>
<keyword evidence="1" id="KW-1133">Transmembrane helix</keyword>
<feature type="transmembrane region" description="Helical" evidence="1">
    <location>
        <begin position="77"/>
        <end position="103"/>
    </location>
</feature>
<reference evidence="2" key="1">
    <citation type="submission" date="2023-10" db="EMBL/GenBank/DDBJ databases">
        <title>Genome assembly of Pristionchus species.</title>
        <authorList>
            <person name="Yoshida K."/>
            <person name="Sommer R.J."/>
        </authorList>
    </citation>
    <scope>NUCLEOTIDE SEQUENCE</scope>
    <source>
        <strain evidence="2">RS0144</strain>
    </source>
</reference>
<accession>A0AAV5SZK3</accession>
<proteinExistence type="predicted"/>
<feature type="transmembrane region" description="Helical" evidence="1">
    <location>
        <begin position="123"/>
        <end position="147"/>
    </location>
</feature>
<evidence type="ECO:0000256" key="1">
    <source>
        <dbReference type="SAM" id="Phobius"/>
    </source>
</evidence>
<sequence>IEMDTFVEGTLSFLCDLPWVEFIRPLFFSVFALFFSVWAVFAAFNCMCMNACGEEFLKRGDISQEERDIEISKEKNIAWKILSCHILITLSYFLLGNLPISFYNAVLDVAFSLKFLQNRWENFSFFWTFAALWELGEMLFGVFFTGISA</sequence>
<keyword evidence="1" id="KW-0472">Membrane</keyword>
<keyword evidence="3" id="KW-1185">Reference proteome</keyword>
<feature type="non-terminal residue" evidence="2">
    <location>
        <position position="1"/>
    </location>
</feature>
<keyword evidence="1" id="KW-0812">Transmembrane</keyword>
<gene>
    <name evidence="2" type="ORF">PENTCL1PPCAC_9942</name>
</gene>
<comment type="caution">
    <text evidence="2">The sequence shown here is derived from an EMBL/GenBank/DDBJ whole genome shotgun (WGS) entry which is preliminary data.</text>
</comment>
<organism evidence="2 3">
    <name type="scientific">Pristionchus entomophagus</name>
    <dbReference type="NCBI Taxonomy" id="358040"/>
    <lineage>
        <taxon>Eukaryota</taxon>
        <taxon>Metazoa</taxon>
        <taxon>Ecdysozoa</taxon>
        <taxon>Nematoda</taxon>
        <taxon>Chromadorea</taxon>
        <taxon>Rhabditida</taxon>
        <taxon>Rhabditina</taxon>
        <taxon>Diplogasteromorpha</taxon>
        <taxon>Diplogasteroidea</taxon>
        <taxon>Neodiplogasteridae</taxon>
        <taxon>Pristionchus</taxon>
    </lineage>
</organism>
<protein>
    <recommendedName>
        <fullName evidence="4">G-protein coupled receptors family 2 profile 2 domain-containing protein</fullName>
    </recommendedName>
</protein>